<evidence type="ECO:0000313" key="1">
    <source>
        <dbReference type="EMBL" id="WVZ25040.1"/>
    </source>
</evidence>
<keyword evidence="2" id="KW-1185">Reference proteome</keyword>
<accession>A0AAQ3PDW1</accession>
<protein>
    <submittedName>
        <fullName evidence="1">Uncharacterized protein</fullName>
    </submittedName>
</protein>
<reference evidence="1 2" key="1">
    <citation type="journal article" date="2023" name="Life. Sci Alliance">
        <title>Evolutionary insights into 3D genome organization and epigenetic landscape of Vigna mungo.</title>
        <authorList>
            <person name="Junaid A."/>
            <person name="Singh B."/>
            <person name="Bhatia S."/>
        </authorList>
    </citation>
    <scope>NUCLEOTIDE SEQUENCE [LARGE SCALE GENOMIC DNA]</scope>
    <source>
        <strain evidence="1">Urdbean</strain>
    </source>
</reference>
<dbReference type="Proteomes" id="UP001374535">
    <property type="component" value="Chromosome 1"/>
</dbReference>
<dbReference type="AlphaFoldDB" id="A0AAQ3PDW1"/>
<name>A0AAQ3PDW1_VIGMU</name>
<dbReference type="EMBL" id="CP144700">
    <property type="protein sequence ID" value="WVZ25040.1"/>
    <property type="molecule type" value="Genomic_DNA"/>
</dbReference>
<gene>
    <name evidence="1" type="ORF">V8G54_003584</name>
</gene>
<evidence type="ECO:0000313" key="2">
    <source>
        <dbReference type="Proteomes" id="UP001374535"/>
    </source>
</evidence>
<organism evidence="1 2">
    <name type="scientific">Vigna mungo</name>
    <name type="common">Black gram</name>
    <name type="synonym">Phaseolus mungo</name>
    <dbReference type="NCBI Taxonomy" id="3915"/>
    <lineage>
        <taxon>Eukaryota</taxon>
        <taxon>Viridiplantae</taxon>
        <taxon>Streptophyta</taxon>
        <taxon>Embryophyta</taxon>
        <taxon>Tracheophyta</taxon>
        <taxon>Spermatophyta</taxon>
        <taxon>Magnoliopsida</taxon>
        <taxon>eudicotyledons</taxon>
        <taxon>Gunneridae</taxon>
        <taxon>Pentapetalae</taxon>
        <taxon>rosids</taxon>
        <taxon>fabids</taxon>
        <taxon>Fabales</taxon>
        <taxon>Fabaceae</taxon>
        <taxon>Papilionoideae</taxon>
        <taxon>50 kb inversion clade</taxon>
        <taxon>NPAAA clade</taxon>
        <taxon>indigoferoid/millettioid clade</taxon>
        <taxon>Phaseoleae</taxon>
        <taxon>Vigna</taxon>
    </lineage>
</organism>
<sequence length="248" mass="27839">MEEQERCYDLLVPIISILSRSSQFIPQAHTYDCGNSLEKGGHLGEAQYPLIWIEEIVIEEAIAVCVTATPSWPGQVVVQNHHHTVVSNTLHHCLKSLDEGKINDGGVVRLHSGDGFKEAQLLKRGSNGERTQRIVGHQKSGPSEPHAVEAHGLYFLRYGIDGPFAQPFRHHNFQVGNPIHTRQLHPSPISAHDPSGIRLKKARHGLCGINIFHCSSGEQECRDYYHRQKENGENHHPPPPTTTYFHFI</sequence>
<proteinExistence type="predicted"/>